<evidence type="ECO:0000259" key="5">
    <source>
        <dbReference type="PROSITE" id="PS51379"/>
    </source>
</evidence>
<dbReference type="InterPro" id="IPR017896">
    <property type="entry name" value="4Fe4S_Fe-S-bd"/>
</dbReference>
<organism evidence="6 7">
    <name type="scientific">Limihaloglobus sulfuriphilus</name>
    <dbReference type="NCBI Taxonomy" id="1851148"/>
    <lineage>
        <taxon>Bacteria</taxon>
        <taxon>Pseudomonadati</taxon>
        <taxon>Planctomycetota</taxon>
        <taxon>Phycisphaerae</taxon>
        <taxon>Sedimentisphaerales</taxon>
        <taxon>Sedimentisphaeraceae</taxon>
        <taxon>Limihaloglobus</taxon>
    </lineage>
</organism>
<accession>A0A1Q2MGY5</accession>
<dbReference type="PANTHER" id="PTHR24960">
    <property type="entry name" value="PHOTOSYSTEM I IRON-SULFUR CENTER-RELATED"/>
    <property type="match status" value="1"/>
</dbReference>
<keyword evidence="7" id="KW-1185">Reference proteome</keyword>
<keyword evidence="4" id="KW-0411">Iron-sulfur</keyword>
<dbReference type="InterPro" id="IPR050157">
    <property type="entry name" value="PSI_iron-sulfur_center"/>
</dbReference>
<name>A0A1Q2MGY5_9BACT</name>
<dbReference type="OrthoDB" id="9804603at2"/>
<dbReference type="Gene3D" id="3.30.70.20">
    <property type="match status" value="1"/>
</dbReference>
<dbReference type="GO" id="GO:0051539">
    <property type="term" value="F:4 iron, 4 sulfur cluster binding"/>
    <property type="evidence" value="ECO:0007669"/>
    <property type="project" value="UniProtKB-KW"/>
</dbReference>
<keyword evidence="2" id="KW-0479">Metal-binding</keyword>
<dbReference type="PANTHER" id="PTHR24960:SF85">
    <property type="entry name" value="POLYFERREDOXIN PROTEIN VHUB"/>
    <property type="match status" value="1"/>
</dbReference>
<dbReference type="InterPro" id="IPR017900">
    <property type="entry name" value="4Fe4S_Fe_S_CS"/>
</dbReference>
<dbReference type="KEGG" id="pbas:SMSP2_02177"/>
<gene>
    <name evidence="6" type="primary">fdxA</name>
    <name evidence="6" type="ORF">SMSP2_02177</name>
</gene>
<dbReference type="GO" id="GO:0046872">
    <property type="term" value="F:metal ion binding"/>
    <property type="evidence" value="ECO:0007669"/>
    <property type="project" value="UniProtKB-KW"/>
</dbReference>
<dbReference type="Proteomes" id="UP000188181">
    <property type="component" value="Chromosome"/>
</dbReference>
<reference evidence="7" key="1">
    <citation type="submission" date="2017-02" db="EMBL/GenBank/DDBJ databases">
        <title>Comparative genomics and description of representatives of a novel lineage of planctomycetes thriving in anoxic sediments.</title>
        <authorList>
            <person name="Spring S."/>
            <person name="Bunk B."/>
            <person name="Sproer C."/>
        </authorList>
    </citation>
    <scope>NUCLEOTIDE SEQUENCE [LARGE SCALE GENOMIC DNA]</scope>
    <source>
        <strain evidence="7">SM-Chi-D1</strain>
    </source>
</reference>
<dbReference type="EMBL" id="CP019646">
    <property type="protein sequence ID" value="AQQ71798.1"/>
    <property type="molecule type" value="Genomic_DNA"/>
</dbReference>
<dbReference type="STRING" id="1851148.SMSP2_02177"/>
<evidence type="ECO:0000256" key="1">
    <source>
        <dbReference type="ARBA" id="ARBA00022485"/>
    </source>
</evidence>
<proteinExistence type="predicted"/>
<keyword evidence="3" id="KW-0408">Iron</keyword>
<dbReference type="RefSeq" id="WP_146683938.1">
    <property type="nucleotide sequence ID" value="NZ_CP019646.1"/>
</dbReference>
<dbReference type="AlphaFoldDB" id="A0A1Q2MGY5"/>
<evidence type="ECO:0000313" key="7">
    <source>
        <dbReference type="Proteomes" id="UP000188181"/>
    </source>
</evidence>
<dbReference type="SUPFAM" id="SSF54862">
    <property type="entry name" value="4Fe-4S ferredoxins"/>
    <property type="match status" value="1"/>
</dbReference>
<keyword evidence="1" id="KW-0004">4Fe-4S</keyword>
<protein>
    <submittedName>
        <fullName evidence="6">Seven-iron ferredoxin</fullName>
    </submittedName>
</protein>
<evidence type="ECO:0000256" key="4">
    <source>
        <dbReference type="ARBA" id="ARBA00023014"/>
    </source>
</evidence>
<evidence type="ECO:0000256" key="3">
    <source>
        <dbReference type="ARBA" id="ARBA00023004"/>
    </source>
</evidence>
<sequence length="119" mass="13893">MPWVNQDLCVGCSICVDECPVDAITEQENRKAVINDDLCIRCGKCHDLCPQDAVRHDSERIPQEIEANLTKTKDLLRYFETPQEQDQFCERMIRYFNKEKKVAEMTIDKIKDIKNVISK</sequence>
<evidence type="ECO:0000256" key="2">
    <source>
        <dbReference type="ARBA" id="ARBA00022723"/>
    </source>
</evidence>
<dbReference type="PROSITE" id="PS00198">
    <property type="entry name" value="4FE4S_FER_1"/>
    <property type="match status" value="2"/>
</dbReference>
<feature type="domain" description="4Fe-4S ferredoxin-type" evidence="5">
    <location>
        <begin position="1"/>
        <end position="29"/>
    </location>
</feature>
<dbReference type="PROSITE" id="PS51379">
    <property type="entry name" value="4FE4S_FER_2"/>
    <property type="match status" value="2"/>
</dbReference>
<evidence type="ECO:0000313" key="6">
    <source>
        <dbReference type="EMBL" id="AQQ71798.1"/>
    </source>
</evidence>
<dbReference type="Pfam" id="PF13187">
    <property type="entry name" value="Fer4_9"/>
    <property type="match status" value="1"/>
</dbReference>
<feature type="domain" description="4Fe-4S ferredoxin-type" evidence="5">
    <location>
        <begin position="30"/>
        <end position="59"/>
    </location>
</feature>